<evidence type="ECO:0000259" key="8">
    <source>
        <dbReference type="Pfam" id="PF01431"/>
    </source>
</evidence>
<dbReference type="Gene3D" id="3.40.390.10">
    <property type="entry name" value="Collagenase (Catalytic Domain)"/>
    <property type="match status" value="1"/>
</dbReference>
<comment type="similarity">
    <text evidence="2">Belongs to the peptidase M13 family.</text>
</comment>
<dbReference type="AlphaFoldDB" id="A0AB34IWS3"/>
<keyword evidence="6" id="KW-0862">Zinc</keyword>
<evidence type="ECO:0000256" key="2">
    <source>
        <dbReference type="ARBA" id="ARBA00007357"/>
    </source>
</evidence>
<dbReference type="InterPro" id="IPR008753">
    <property type="entry name" value="Peptidase_M13_N"/>
</dbReference>
<reference evidence="10 11" key="1">
    <citation type="journal article" date="2024" name="Science">
        <title>Giant polyketide synthase enzymes in the biosynthesis of giant marine polyether toxins.</title>
        <authorList>
            <person name="Fallon T.R."/>
            <person name="Shende V.V."/>
            <person name="Wierzbicki I.H."/>
            <person name="Pendleton A.L."/>
            <person name="Watervoot N.F."/>
            <person name="Auber R.P."/>
            <person name="Gonzalez D.J."/>
            <person name="Wisecaver J.H."/>
            <person name="Moore B.S."/>
        </authorList>
    </citation>
    <scope>NUCLEOTIDE SEQUENCE [LARGE SCALE GENOMIC DNA]</scope>
    <source>
        <strain evidence="10 11">12B1</strain>
    </source>
</reference>
<keyword evidence="5" id="KW-0378">Hydrolase</keyword>
<evidence type="ECO:0000256" key="1">
    <source>
        <dbReference type="ARBA" id="ARBA00001947"/>
    </source>
</evidence>
<evidence type="ECO:0000256" key="5">
    <source>
        <dbReference type="ARBA" id="ARBA00022801"/>
    </source>
</evidence>
<evidence type="ECO:0000256" key="6">
    <source>
        <dbReference type="ARBA" id="ARBA00022833"/>
    </source>
</evidence>
<feature type="domain" description="Peptidase M13 N-terminal" evidence="9">
    <location>
        <begin position="12"/>
        <end position="404"/>
    </location>
</feature>
<dbReference type="GO" id="GO:0004222">
    <property type="term" value="F:metalloendopeptidase activity"/>
    <property type="evidence" value="ECO:0007669"/>
    <property type="project" value="InterPro"/>
</dbReference>
<dbReference type="CDD" id="cd08662">
    <property type="entry name" value="M13"/>
    <property type="match status" value="1"/>
</dbReference>
<dbReference type="PROSITE" id="PS51885">
    <property type="entry name" value="NEPRILYSIN"/>
    <property type="match status" value="1"/>
</dbReference>
<dbReference type="PRINTS" id="PR00786">
    <property type="entry name" value="NEPRILYSIN"/>
</dbReference>
<dbReference type="EMBL" id="JBGBPQ010000016">
    <property type="protein sequence ID" value="KAL1508432.1"/>
    <property type="molecule type" value="Genomic_DNA"/>
</dbReference>
<keyword evidence="4" id="KW-0479">Metal-binding</keyword>
<dbReference type="InterPro" id="IPR042089">
    <property type="entry name" value="Peptidase_M13_dom_2"/>
</dbReference>
<dbReference type="GO" id="GO:0005886">
    <property type="term" value="C:plasma membrane"/>
    <property type="evidence" value="ECO:0007669"/>
    <property type="project" value="TreeGrafter"/>
</dbReference>
<dbReference type="PANTHER" id="PTHR11733">
    <property type="entry name" value="ZINC METALLOPROTEASE FAMILY M13 NEPRILYSIN-RELATED"/>
    <property type="match status" value="1"/>
</dbReference>
<dbReference type="PANTHER" id="PTHR11733:SF167">
    <property type="entry name" value="FI17812P1-RELATED"/>
    <property type="match status" value="1"/>
</dbReference>
<sequence>MAGEVARREEAHNFYRAANRGWHDRARVPPDASACSPYHDMRRRTLSHLRQLLDSLPVQPASTGIGKLRSFWSAAHDEAAIDAAGLSPLAPLLAACELFATDRAAALGRLHGAFGVCAFFSLSVAKDAHADVLRLRLQPAGLTLLSSTPYLHAEHGATRLAYVEAVGAALSLLGLGGEEAQAGGAAVLRIETALAAAERTAWRRAAPSGVWQLCCRRPAAPHTRRRATLPAAAGGVFTLAELSARFPGLDWRRYLALCGAPSTEAVVLVESCAALAAACRLMQADGGALRYYLLWCAVCATAEHLPAQLAELHFSLLGRTLAGQRRQPARWECAVRWAEEAMGALLGELYVQRHLSSSTLSCAHALVGRILQEQELLLRRVPWLEEGTRRRALVKLGQLRVEVGMWQSGADYAALDVRAADHLGNVLRARAWSHARRMRMVGRRAAVWCCADLVPTTVNAAYYAQINTVVIPAAMLQPPLLDPSAEDVYNLAGLGTVVGHEITHAFDGDGRRYDEHGCVSDWWTAADAAEFERRLVDVVDQSSSYAIHGQLLDGNLVADEVLADFGGVKLAFAALRAAGGEQRAASFPRPARRFLQPIVDLIARYSGVQSGVSVEQQFFLAYARQCREEPSPKKMWDRINVDSHGPSEFRVNAPLANMPAFYHAFGIQPGNGMWRHPNSRFDVW</sequence>
<evidence type="ECO:0008006" key="12">
    <source>
        <dbReference type="Google" id="ProtNLM"/>
    </source>
</evidence>
<dbReference type="Proteomes" id="UP001515480">
    <property type="component" value="Unassembled WGS sequence"/>
</dbReference>
<proteinExistence type="inferred from homology"/>
<evidence type="ECO:0000256" key="4">
    <source>
        <dbReference type="ARBA" id="ARBA00022723"/>
    </source>
</evidence>
<organism evidence="10 11">
    <name type="scientific">Prymnesium parvum</name>
    <name type="common">Toxic golden alga</name>
    <dbReference type="NCBI Taxonomy" id="97485"/>
    <lineage>
        <taxon>Eukaryota</taxon>
        <taxon>Haptista</taxon>
        <taxon>Haptophyta</taxon>
        <taxon>Prymnesiophyceae</taxon>
        <taxon>Prymnesiales</taxon>
        <taxon>Prymnesiaceae</taxon>
        <taxon>Prymnesium</taxon>
    </lineage>
</organism>
<evidence type="ECO:0000313" key="10">
    <source>
        <dbReference type="EMBL" id="KAL1508432.1"/>
    </source>
</evidence>
<comment type="cofactor">
    <cofactor evidence="1">
        <name>Zn(2+)</name>
        <dbReference type="ChEBI" id="CHEBI:29105"/>
    </cofactor>
</comment>
<dbReference type="Pfam" id="PF01431">
    <property type="entry name" value="Peptidase_M13"/>
    <property type="match status" value="2"/>
</dbReference>
<dbReference type="InterPro" id="IPR000718">
    <property type="entry name" value="Peptidase_M13"/>
</dbReference>
<evidence type="ECO:0000313" key="11">
    <source>
        <dbReference type="Proteomes" id="UP001515480"/>
    </source>
</evidence>
<comment type="caution">
    <text evidence="10">The sequence shown here is derived from an EMBL/GenBank/DDBJ whole genome shotgun (WGS) entry which is preliminary data.</text>
</comment>
<dbReference type="GO" id="GO:0046872">
    <property type="term" value="F:metal ion binding"/>
    <property type="evidence" value="ECO:0007669"/>
    <property type="project" value="UniProtKB-KW"/>
</dbReference>
<keyword evidence="7" id="KW-0482">Metalloprotease</keyword>
<protein>
    <recommendedName>
        <fullName evidence="12">Endothelin-converting enzyme 1</fullName>
    </recommendedName>
</protein>
<feature type="domain" description="Peptidase M13 C-terminal" evidence="8">
    <location>
        <begin position="459"/>
        <end position="584"/>
    </location>
</feature>
<dbReference type="GO" id="GO:0016485">
    <property type="term" value="P:protein processing"/>
    <property type="evidence" value="ECO:0007669"/>
    <property type="project" value="TreeGrafter"/>
</dbReference>
<feature type="domain" description="Peptidase M13 C-terminal" evidence="8">
    <location>
        <begin position="613"/>
        <end position="679"/>
    </location>
</feature>
<accession>A0AB34IWS3</accession>
<gene>
    <name evidence="10" type="ORF">AB1Y20_004536</name>
</gene>
<dbReference type="Gene3D" id="1.10.1380.10">
    <property type="entry name" value="Neutral endopeptidase , domain2"/>
    <property type="match status" value="1"/>
</dbReference>
<dbReference type="Pfam" id="PF05649">
    <property type="entry name" value="Peptidase_M13_N"/>
    <property type="match status" value="1"/>
</dbReference>
<dbReference type="InterPro" id="IPR018497">
    <property type="entry name" value="Peptidase_M13_C"/>
</dbReference>
<evidence type="ECO:0000256" key="3">
    <source>
        <dbReference type="ARBA" id="ARBA00022670"/>
    </source>
</evidence>
<keyword evidence="3" id="KW-0645">Protease</keyword>
<evidence type="ECO:0000259" key="9">
    <source>
        <dbReference type="Pfam" id="PF05649"/>
    </source>
</evidence>
<evidence type="ECO:0000256" key="7">
    <source>
        <dbReference type="ARBA" id="ARBA00023049"/>
    </source>
</evidence>
<name>A0AB34IWS3_PRYPA</name>
<keyword evidence="11" id="KW-1185">Reference proteome</keyword>
<dbReference type="SUPFAM" id="SSF55486">
    <property type="entry name" value="Metalloproteases ('zincins'), catalytic domain"/>
    <property type="match status" value="1"/>
</dbReference>
<dbReference type="InterPro" id="IPR024079">
    <property type="entry name" value="MetalloPept_cat_dom_sf"/>
</dbReference>